<dbReference type="PANTHER" id="PTHR43031">
    <property type="entry name" value="FAD-DEPENDENT OXIDOREDUCTASE"/>
    <property type="match status" value="1"/>
</dbReference>
<evidence type="ECO:0000313" key="3">
    <source>
        <dbReference type="Proteomes" id="UP001501410"/>
    </source>
</evidence>
<dbReference type="InterPro" id="IPR036873">
    <property type="entry name" value="Rhodanese-like_dom_sf"/>
</dbReference>
<dbReference type="RefSeq" id="WP_344821656.1">
    <property type="nucleotide sequence ID" value="NZ_BAABEZ010000001.1"/>
</dbReference>
<evidence type="ECO:0000313" key="2">
    <source>
        <dbReference type="EMBL" id="GAA4448592.1"/>
    </source>
</evidence>
<gene>
    <name evidence="2" type="ORF">GCM10023092_01390</name>
</gene>
<keyword evidence="3" id="KW-1185">Reference proteome</keyword>
<dbReference type="SUPFAM" id="SSF52821">
    <property type="entry name" value="Rhodanese/Cell cycle control phosphatase"/>
    <property type="match status" value="1"/>
</dbReference>
<accession>A0ABP8MFH5</accession>
<comment type="caution">
    <text evidence="2">The sequence shown here is derived from an EMBL/GenBank/DDBJ whole genome shotgun (WGS) entry which is preliminary data.</text>
</comment>
<dbReference type="PROSITE" id="PS50206">
    <property type="entry name" value="RHODANESE_3"/>
    <property type="match status" value="1"/>
</dbReference>
<protein>
    <recommendedName>
        <fullName evidence="1">Rhodanese domain-containing protein</fullName>
    </recommendedName>
</protein>
<dbReference type="InterPro" id="IPR050229">
    <property type="entry name" value="GlpE_sulfurtransferase"/>
</dbReference>
<evidence type="ECO:0000259" key="1">
    <source>
        <dbReference type="PROSITE" id="PS50206"/>
    </source>
</evidence>
<reference evidence="3" key="1">
    <citation type="journal article" date="2019" name="Int. J. Syst. Evol. Microbiol.">
        <title>The Global Catalogue of Microorganisms (GCM) 10K type strain sequencing project: providing services to taxonomists for standard genome sequencing and annotation.</title>
        <authorList>
            <consortium name="The Broad Institute Genomics Platform"/>
            <consortium name="The Broad Institute Genome Sequencing Center for Infectious Disease"/>
            <person name="Wu L."/>
            <person name="Ma J."/>
        </authorList>
    </citation>
    <scope>NUCLEOTIDE SEQUENCE [LARGE SCALE GENOMIC DNA]</scope>
    <source>
        <strain evidence="3">JCM 31921</strain>
    </source>
</reference>
<proteinExistence type="predicted"/>
<dbReference type="EMBL" id="BAABEZ010000001">
    <property type="protein sequence ID" value="GAA4448592.1"/>
    <property type="molecule type" value="Genomic_DNA"/>
</dbReference>
<dbReference type="CDD" id="cd00158">
    <property type="entry name" value="RHOD"/>
    <property type="match status" value="1"/>
</dbReference>
<dbReference type="SMART" id="SM00450">
    <property type="entry name" value="RHOD"/>
    <property type="match status" value="1"/>
</dbReference>
<dbReference type="Gene3D" id="3.40.250.10">
    <property type="entry name" value="Rhodanese-like domain"/>
    <property type="match status" value="1"/>
</dbReference>
<dbReference type="InterPro" id="IPR001763">
    <property type="entry name" value="Rhodanese-like_dom"/>
</dbReference>
<feature type="domain" description="Rhodanese" evidence="1">
    <location>
        <begin position="15"/>
        <end position="97"/>
    </location>
</feature>
<name>A0ABP8MFH5_9BACT</name>
<sequence length="97" mass="10781">MHSVTLQTLEDWNREGRPYLLIDVRETFEHEADNIGGKNIPMDALSGAAERLPKDADIVLYCAKGIRSVIAIQRLQSKGFSRLYNLSGGMAAIRGSY</sequence>
<dbReference type="Proteomes" id="UP001501410">
    <property type="component" value="Unassembled WGS sequence"/>
</dbReference>
<organism evidence="2 3">
    <name type="scientific">Rurimicrobium arvi</name>
    <dbReference type="NCBI Taxonomy" id="2049916"/>
    <lineage>
        <taxon>Bacteria</taxon>
        <taxon>Pseudomonadati</taxon>
        <taxon>Bacteroidota</taxon>
        <taxon>Chitinophagia</taxon>
        <taxon>Chitinophagales</taxon>
        <taxon>Chitinophagaceae</taxon>
        <taxon>Rurimicrobium</taxon>
    </lineage>
</organism>
<dbReference type="PANTHER" id="PTHR43031:SF1">
    <property type="entry name" value="PYRIDINE NUCLEOTIDE-DISULPHIDE OXIDOREDUCTASE"/>
    <property type="match status" value="1"/>
</dbReference>
<dbReference type="Pfam" id="PF00581">
    <property type="entry name" value="Rhodanese"/>
    <property type="match status" value="1"/>
</dbReference>